<proteinExistence type="predicted"/>
<protein>
    <recommendedName>
        <fullName evidence="4">Transcriptional regulator</fullName>
    </recommendedName>
</protein>
<name>A0ABN4YA96_9GAMM</name>
<organism evidence="2 3">
    <name type="scientific">Shewanella japonica</name>
    <dbReference type="NCBI Taxonomy" id="93973"/>
    <lineage>
        <taxon>Bacteria</taxon>
        <taxon>Pseudomonadati</taxon>
        <taxon>Pseudomonadota</taxon>
        <taxon>Gammaproteobacteria</taxon>
        <taxon>Alteromonadales</taxon>
        <taxon>Shewanellaceae</taxon>
        <taxon>Shewanella</taxon>
    </lineage>
</organism>
<accession>A0ABN4YA96</accession>
<feature type="region of interest" description="Disordered" evidence="1">
    <location>
        <begin position="68"/>
        <end position="89"/>
    </location>
</feature>
<dbReference type="Proteomes" id="UP000191820">
    <property type="component" value="Chromosome"/>
</dbReference>
<keyword evidence="3" id="KW-1185">Reference proteome</keyword>
<reference evidence="2 3" key="1">
    <citation type="submission" date="2017-03" db="EMBL/GenBank/DDBJ databases">
        <title>Genome sequencing of Shewanella japonica KCTC 22435.</title>
        <authorList>
            <person name="Kim K.M."/>
        </authorList>
    </citation>
    <scope>NUCLEOTIDE SEQUENCE [LARGE SCALE GENOMIC DNA]</scope>
    <source>
        <strain evidence="2 3">KCTC 22435</strain>
    </source>
</reference>
<dbReference type="RefSeq" id="WP_080915085.1">
    <property type="nucleotide sequence ID" value="NZ_CP020472.1"/>
</dbReference>
<evidence type="ECO:0000256" key="1">
    <source>
        <dbReference type="SAM" id="MobiDB-lite"/>
    </source>
</evidence>
<gene>
    <name evidence="2" type="ORF">SJ2017_0992</name>
</gene>
<dbReference type="EMBL" id="CP020472">
    <property type="protein sequence ID" value="ARD21323.1"/>
    <property type="molecule type" value="Genomic_DNA"/>
</dbReference>
<evidence type="ECO:0000313" key="3">
    <source>
        <dbReference type="Proteomes" id="UP000191820"/>
    </source>
</evidence>
<feature type="compositionally biased region" description="Basic and acidic residues" evidence="1">
    <location>
        <begin position="73"/>
        <end position="89"/>
    </location>
</feature>
<sequence length="89" mass="9931">MSSIIKLLERMGQESGLTESAIEFETAITESNLNEELKKSMLSRDIVALEKSLDICPDVVCVLFPAEEEETKEEDKKPSEDKTEIAAII</sequence>
<evidence type="ECO:0008006" key="4">
    <source>
        <dbReference type="Google" id="ProtNLM"/>
    </source>
</evidence>
<evidence type="ECO:0000313" key="2">
    <source>
        <dbReference type="EMBL" id="ARD21323.1"/>
    </source>
</evidence>